<dbReference type="SUPFAM" id="SSF47413">
    <property type="entry name" value="lambda repressor-like DNA-binding domains"/>
    <property type="match status" value="1"/>
</dbReference>
<dbReference type="GO" id="GO:0003677">
    <property type="term" value="F:DNA binding"/>
    <property type="evidence" value="ECO:0007669"/>
    <property type="project" value="UniProtKB-KW"/>
</dbReference>
<evidence type="ECO:0000256" key="1">
    <source>
        <dbReference type="ARBA" id="ARBA00023125"/>
    </source>
</evidence>
<evidence type="ECO:0000313" key="4">
    <source>
        <dbReference type="EMBL" id="OSL49171.1"/>
    </source>
</evidence>
<dbReference type="InterPro" id="IPR010982">
    <property type="entry name" value="Lambda_DNA-bd_dom_sf"/>
</dbReference>
<dbReference type="Pfam" id="PF01381">
    <property type="entry name" value="HTH_3"/>
    <property type="match status" value="1"/>
</dbReference>
<dbReference type="CDD" id="cd00093">
    <property type="entry name" value="HTH_XRE"/>
    <property type="match status" value="1"/>
</dbReference>
<reference evidence="4 5" key="1">
    <citation type="submission" date="2010-04" db="EMBL/GenBank/DDBJ databases">
        <title>The Genome Sequence of Escherichia coli H605.</title>
        <authorList>
            <consortium name="The Broad Institute Genome Sequencing Platform"/>
            <consortium name="The Broad Institute Genome Sequencing Center for Infectious Disease"/>
            <person name="Feldgarden M."/>
            <person name="Gordon D.M."/>
            <person name="Johnson J.R."/>
            <person name="Johnston B.D."/>
            <person name="Young S."/>
            <person name="Zeng Q."/>
            <person name="Koehrsen M."/>
            <person name="Alvarado L."/>
            <person name="Berlin A.M."/>
            <person name="Borenstein D."/>
            <person name="Chapman S.B."/>
            <person name="Chen Z."/>
            <person name="Engels R."/>
            <person name="Freedman E."/>
            <person name="Gellesch M."/>
            <person name="Goldberg J."/>
            <person name="Griggs A."/>
            <person name="Gujja S."/>
            <person name="Heilman E.R."/>
            <person name="Heiman D.I."/>
            <person name="Hepburn T.A."/>
            <person name="Howarth C."/>
            <person name="Jen D."/>
            <person name="Larson L."/>
            <person name="Mehta T."/>
            <person name="Park D."/>
            <person name="Pearson M."/>
            <person name="Richards J."/>
            <person name="Roberts A."/>
            <person name="Saif S."/>
            <person name="Shea T.D."/>
            <person name="Shenoy N."/>
            <person name="Sisk P."/>
            <person name="Stolte C."/>
            <person name="Sykes S.N."/>
            <person name="Walk T."/>
            <person name="White J."/>
            <person name="Yandava C."/>
            <person name="Haas B."/>
            <person name="Henn M.R."/>
            <person name="Nusbaum C."/>
            <person name="Birren B."/>
        </authorList>
    </citation>
    <scope>NUCLEOTIDE SEQUENCE [LARGE SCALE GENOMIC DNA]</scope>
    <source>
        <strain evidence="4 5">H605</strain>
    </source>
</reference>
<comment type="caution">
    <text evidence="4">The sequence shown here is derived from an EMBL/GenBank/DDBJ whole genome shotgun (WGS) entry which is preliminary data.</text>
</comment>
<dbReference type="Proteomes" id="UP000243401">
    <property type="component" value="Unassembled WGS sequence"/>
</dbReference>
<dbReference type="SMART" id="SM00530">
    <property type="entry name" value="HTH_XRE"/>
    <property type="match status" value="1"/>
</dbReference>
<keyword evidence="1" id="KW-0238">DNA-binding</keyword>
<dbReference type="PANTHER" id="PTHR46558">
    <property type="entry name" value="TRACRIPTIONAL REGULATORY PROTEIN-RELATED-RELATED"/>
    <property type="match status" value="1"/>
</dbReference>
<sequence length="136" mass="15167">MVIRSQRISGKTTMAAPISNEEQVFITELGRRITALRKDAGMTQTQVAQALNVSQQAVQAWEAGRRRIQISILPAVARLLAVSLEDLLGEEPEKIARKRGPAPKWQQLIEEIDSLPKAKQKMISEMLQALIVQARN</sequence>
<dbReference type="EMBL" id="ADJX01000002">
    <property type="protein sequence ID" value="OSL49171.1"/>
    <property type="molecule type" value="Genomic_DNA"/>
</dbReference>
<protein>
    <submittedName>
        <fullName evidence="4">Phage regulatory protein</fullName>
    </submittedName>
</protein>
<proteinExistence type="predicted"/>
<evidence type="ECO:0000313" key="5">
    <source>
        <dbReference type="Proteomes" id="UP000243401"/>
    </source>
</evidence>
<dbReference type="PANTHER" id="PTHR46558:SF13">
    <property type="entry name" value="HTH-TYPE TRANSCRIPTIONAL REGULATOR IMMR"/>
    <property type="match status" value="1"/>
</dbReference>
<feature type="domain" description="HTH cro/C1-type" evidence="2">
    <location>
        <begin position="33"/>
        <end position="87"/>
    </location>
</feature>
<dbReference type="PROSITE" id="PS50943">
    <property type="entry name" value="HTH_CROC1"/>
    <property type="match status" value="1"/>
</dbReference>
<organism evidence="4 5">
    <name type="scientific">Escherichia coli H605</name>
    <dbReference type="NCBI Taxonomy" id="656410"/>
    <lineage>
        <taxon>Bacteria</taxon>
        <taxon>Pseudomonadati</taxon>
        <taxon>Pseudomonadota</taxon>
        <taxon>Gammaproteobacteria</taxon>
        <taxon>Enterobacterales</taxon>
        <taxon>Enterobacteriaceae</taxon>
        <taxon>Escherichia</taxon>
    </lineage>
</organism>
<dbReference type="InterPro" id="IPR001387">
    <property type="entry name" value="Cro/C1-type_HTH"/>
</dbReference>
<dbReference type="Gene3D" id="1.10.260.40">
    <property type="entry name" value="lambda repressor-like DNA-binding domains"/>
    <property type="match status" value="1"/>
</dbReference>
<dbReference type="EMBL" id="ADJX01000002">
    <property type="protein sequence ID" value="OSL49164.1"/>
    <property type="molecule type" value="Genomic_DNA"/>
</dbReference>
<name>A0AAJ3U071_ECOLX</name>
<accession>A0AAJ3U071</accession>
<evidence type="ECO:0000259" key="2">
    <source>
        <dbReference type="PROSITE" id="PS50943"/>
    </source>
</evidence>
<dbReference type="AlphaFoldDB" id="A0AAJ3U071"/>
<evidence type="ECO:0000313" key="3">
    <source>
        <dbReference type="EMBL" id="OSL49164.1"/>
    </source>
</evidence>
<gene>
    <name evidence="3" type="ORF">EATG_00031</name>
    <name evidence="4" type="ORF">EATG_00038</name>
</gene>